<sequence length="106" mass="12395">MFTQLCNLWGGDGMAVDSPNPSTTEVKANGGPKYPPRQIANKVKLFFYYYAVNRHKMTTLTPSYHAESYSPDDNRFDLRPFLINPNWTWQFKKIDEEVIRYEQALI</sequence>
<keyword evidence="1" id="KW-0436">Ligase</keyword>
<dbReference type="InterPro" id="IPR014729">
    <property type="entry name" value="Rossmann-like_a/b/a_fold"/>
</dbReference>
<dbReference type="GO" id="GO:0005737">
    <property type="term" value="C:cytoplasm"/>
    <property type="evidence" value="ECO:0007669"/>
    <property type="project" value="InterPro"/>
</dbReference>
<dbReference type="GO" id="GO:0003952">
    <property type="term" value="F:NAD+ synthase (glutamine-hydrolyzing) activity"/>
    <property type="evidence" value="ECO:0007669"/>
    <property type="project" value="InterPro"/>
</dbReference>
<dbReference type="InterPro" id="IPR003694">
    <property type="entry name" value="NAD_synthase"/>
</dbReference>
<accession>A0A1R1PYE2</accession>
<keyword evidence="3" id="KW-1185">Reference proteome</keyword>
<evidence type="ECO:0000313" key="3">
    <source>
        <dbReference type="Proteomes" id="UP000188320"/>
    </source>
</evidence>
<reference evidence="3" key="1">
    <citation type="submission" date="2017-01" db="EMBL/GenBank/DDBJ databases">
        <authorList>
            <person name="Wang Y."/>
            <person name="White M."/>
            <person name="Kvist S."/>
            <person name="Moncalvo J.-M."/>
        </authorList>
    </citation>
    <scope>NUCLEOTIDE SEQUENCE [LARGE SCALE GENOMIC DNA]</scope>
    <source>
        <strain evidence="3">COL-18-3</strain>
    </source>
</reference>
<dbReference type="AlphaFoldDB" id="A0A1R1PYE2"/>
<dbReference type="GO" id="GO:0004359">
    <property type="term" value="F:glutaminase activity"/>
    <property type="evidence" value="ECO:0007669"/>
    <property type="project" value="InterPro"/>
</dbReference>
<dbReference type="OrthoDB" id="2020662at2759"/>
<evidence type="ECO:0000313" key="2">
    <source>
        <dbReference type="EMBL" id="OMH85982.1"/>
    </source>
</evidence>
<dbReference type="EMBL" id="LSSK01000025">
    <property type="protein sequence ID" value="OMH85982.1"/>
    <property type="molecule type" value="Genomic_DNA"/>
</dbReference>
<evidence type="ECO:0000256" key="1">
    <source>
        <dbReference type="ARBA" id="ARBA00022598"/>
    </source>
</evidence>
<name>A0A1R1PYE2_ZANCU</name>
<dbReference type="GO" id="GO:0009435">
    <property type="term" value="P:NAD+ biosynthetic process"/>
    <property type="evidence" value="ECO:0007669"/>
    <property type="project" value="InterPro"/>
</dbReference>
<dbReference type="Proteomes" id="UP000188320">
    <property type="component" value="Unassembled WGS sequence"/>
</dbReference>
<comment type="caution">
    <text evidence="2">The sequence shown here is derived from an EMBL/GenBank/DDBJ whole genome shotgun (WGS) entry which is preliminary data.</text>
</comment>
<dbReference type="Gene3D" id="3.40.50.620">
    <property type="entry name" value="HUPs"/>
    <property type="match status" value="1"/>
</dbReference>
<protein>
    <submittedName>
        <fullName evidence="2">Glutamine-dependent NAD(+) synthetase</fullName>
    </submittedName>
</protein>
<proteinExistence type="predicted"/>
<organism evidence="2 3">
    <name type="scientific">Zancudomyces culisetae</name>
    <name type="common">Gut fungus</name>
    <name type="synonym">Smittium culisetae</name>
    <dbReference type="NCBI Taxonomy" id="1213189"/>
    <lineage>
        <taxon>Eukaryota</taxon>
        <taxon>Fungi</taxon>
        <taxon>Fungi incertae sedis</taxon>
        <taxon>Zoopagomycota</taxon>
        <taxon>Kickxellomycotina</taxon>
        <taxon>Harpellomycetes</taxon>
        <taxon>Harpellales</taxon>
        <taxon>Legeriomycetaceae</taxon>
        <taxon>Zancudomyces</taxon>
    </lineage>
</organism>
<dbReference type="PANTHER" id="PTHR23090">
    <property type="entry name" value="NH 3 /GLUTAMINE-DEPENDENT NAD + SYNTHETASE"/>
    <property type="match status" value="1"/>
</dbReference>
<gene>
    <name evidence="2" type="ORF">AX774_g446</name>
</gene>
<dbReference type="PANTHER" id="PTHR23090:SF9">
    <property type="entry name" value="GLUTAMINE-DEPENDENT NAD(+) SYNTHETASE"/>
    <property type="match status" value="1"/>
</dbReference>